<protein>
    <recommendedName>
        <fullName evidence="4">YD repeat-containing protein</fullName>
    </recommendedName>
</protein>
<dbReference type="EMBL" id="JAFMYU010000005">
    <property type="protein sequence ID" value="MBO0931089.1"/>
    <property type="molecule type" value="Genomic_DNA"/>
</dbReference>
<evidence type="ECO:0000313" key="3">
    <source>
        <dbReference type="Proteomes" id="UP000664795"/>
    </source>
</evidence>
<feature type="chain" id="PRO_5037084001" description="YD repeat-containing protein" evidence="1">
    <location>
        <begin position="19"/>
        <end position="266"/>
    </location>
</feature>
<organism evidence="2 3">
    <name type="scientific">Fibrella aquatilis</name>
    <dbReference type="NCBI Taxonomy" id="2817059"/>
    <lineage>
        <taxon>Bacteria</taxon>
        <taxon>Pseudomonadati</taxon>
        <taxon>Bacteroidota</taxon>
        <taxon>Cytophagia</taxon>
        <taxon>Cytophagales</taxon>
        <taxon>Spirosomataceae</taxon>
        <taxon>Fibrella</taxon>
    </lineage>
</organism>
<feature type="signal peptide" evidence="1">
    <location>
        <begin position="1"/>
        <end position="18"/>
    </location>
</feature>
<reference evidence="2 3" key="1">
    <citation type="submission" date="2021-03" db="EMBL/GenBank/DDBJ databases">
        <title>Fibrella sp. HMF5036 genome sequencing and assembly.</title>
        <authorList>
            <person name="Kang H."/>
            <person name="Kim H."/>
            <person name="Bae S."/>
            <person name="Joh K."/>
        </authorList>
    </citation>
    <scope>NUCLEOTIDE SEQUENCE [LARGE SCALE GENOMIC DNA]</scope>
    <source>
        <strain evidence="2 3">HMF5036</strain>
    </source>
</reference>
<accession>A0A939JXJ2</accession>
<gene>
    <name evidence="2" type="ORF">J2I48_08805</name>
</gene>
<dbReference type="Proteomes" id="UP000664795">
    <property type="component" value="Unassembled WGS sequence"/>
</dbReference>
<proteinExistence type="predicted"/>
<dbReference type="AlphaFoldDB" id="A0A939JXJ2"/>
<name>A0A939JXJ2_9BACT</name>
<keyword evidence="1" id="KW-0732">Signal</keyword>
<sequence length="266" mass="30061">MKHLSLFGWLSLVFIFSAALTCNDHRDQPAPRFRLKTVNYVKPNDAGAVQNGLYILSYDSNGRLLSFSNERFLTLRFKTASITYDANDRINSSYRYLTPTAIPILDYSFDNQNRPTRIRLNYGSDYKVVYDFTYAGNSTTPSSRTTTRIENGTPIGTKTETYTFVGNNATTINGNAHTYDSSPNPYKGLFGFNAIEYLSPDYFSSGSITELNRPFNISENFSDSSVKIFNQNNRTTNAQLTYGSNGLVTKITYTDGNSEEFTYETY</sequence>
<dbReference type="RefSeq" id="WP_207335046.1">
    <property type="nucleotide sequence ID" value="NZ_JAFMYU010000005.1"/>
</dbReference>
<comment type="caution">
    <text evidence="2">The sequence shown here is derived from an EMBL/GenBank/DDBJ whole genome shotgun (WGS) entry which is preliminary data.</text>
</comment>
<evidence type="ECO:0008006" key="4">
    <source>
        <dbReference type="Google" id="ProtNLM"/>
    </source>
</evidence>
<evidence type="ECO:0000313" key="2">
    <source>
        <dbReference type="EMBL" id="MBO0931089.1"/>
    </source>
</evidence>
<keyword evidence="3" id="KW-1185">Reference proteome</keyword>
<evidence type="ECO:0000256" key="1">
    <source>
        <dbReference type="SAM" id="SignalP"/>
    </source>
</evidence>